<evidence type="ECO:0000313" key="1">
    <source>
        <dbReference type="EMBL" id="SEG85249.1"/>
    </source>
</evidence>
<dbReference type="EMBL" id="FNVU01000023">
    <property type="protein sequence ID" value="SEG91056.1"/>
    <property type="molecule type" value="Genomic_DNA"/>
</dbReference>
<reference evidence="1 3" key="1">
    <citation type="submission" date="2016-10" db="EMBL/GenBank/DDBJ databases">
        <authorList>
            <person name="de Groot N.N."/>
        </authorList>
    </citation>
    <scope>NUCLEOTIDE SEQUENCE [LARGE SCALE GENOMIC DNA]</scope>
    <source>
        <strain evidence="1 3">CGMCC 4.2023</strain>
    </source>
</reference>
<evidence type="ECO:0000313" key="3">
    <source>
        <dbReference type="Proteomes" id="UP000236754"/>
    </source>
</evidence>
<accession>A0A1H6DJA8</accession>
<organism evidence="1 3">
    <name type="scientific">Actinacidiphila yanglinensis</name>
    <dbReference type="NCBI Taxonomy" id="310779"/>
    <lineage>
        <taxon>Bacteria</taxon>
        <taxon>Bacillati</taxon>
        <taxon>Actinomycetota</taxon>
        <taxon>Actinomycetes</taxon>
        <taxon>Kitasatosporales</taxon>
        <taxon>Streptomycetaceae</taxon>
        <taxon>Actinacidiphila</taxon>
    </lineage>
</organism>
<name>A0A1H6DJA8_9ACTN</name>
<dbReference type="Pfam" id="PF11848">
    <property type="entry name" value="DUF3368"/>
    <property type="match status" value="1"/>
</dbReference>
<protein>
    <recommendedName>
        <fullName evidence="4">PIN domain-containing protein</fullName>
    </recommendedName>
</protein>
<proteinExistence type="predicted"/>
<dbReference type="EMBL" id="FNVU01000016">
    <property type="protein sequence ID" value="SEG85249.1"/>
    <property type="molecule type" value="Genomic_DNA"/>
</dbReference>
<sequence length="179" mass="19526">MSSWCFPDNTVLCNFASVNRLDLLEAILDGRGRWAEAVAHEARASAAVALPGLASVFEKGWLGEPLEIGQEEAAAVERVRRSGFFGQAQRPTQHLGEAQTLHIVRTWLGYGDSVWISDDRAACDFARHHGITTWRTMDVMAQGCARGDVVHVEAFALLQAMQSCGRSLEMPSSAQALLS</sequence>
<evidence type="ECO:0000313" key="2">
    <source>
        <dbReference type="EMBL" id="SEG91056.1"/>
    </source>
</evidence>
<dbReference type="InterPro" id="IPR021799">
    <property type="entry name" value="PIN-like_prokaryotic"/>
</dbReference>
<evidence type="ECO:0008006" key="4">
    <source>
        <dbReference type="Google" id="ProtNLM"/>
    </source>
</evidence>
<dbReference type="AlphaFoldDB" id="A0A1H6DJA8"/>
<keyword evidence="3" id="KW-1185">Reference proteome</keyword>
<dbReference type="Proteomes" id="UP000236754">
    <property type="component" value="Unassembled WGS sequence"/>
</dbReference>
<gene>
    <name evidence="1" type="ORF">SAMN05216223_11617</name>
    <name evidence="2" type="ORF">SAMN05216223_12317</name>
</gene>
<dbReference type="OrthoDB" id="3733361at2"/>